<dbReference type="GO" id="GO:0042130">
    <property type="term" value="P:negative regulation of T cell proliferation"/>
    <property type="evidence" value="ECO:0007669"/>
    <property type="project" value="TreeGrafter"/>
</dbReference>
<evidence type="ECO:0000256" key="11">
    <source>
        <dbReference type="SAM" id="Phobius"/>
    </source>
</evidence>
<keyword evidence="8" id="KW-0675">Receptor</keyword>
<reference evidence="14 15" key="1">
    <citation type="submission" date="2019-06" db="EMBL/GenBank/DDBJ databases">
        <title>A chromosome-scale genome assembly of the striped catfish, Pangasianodon hypophthalmus.</title>
        <authorList>
            <person name="Wen M."/>
            <person name="Zahm M."/>
            <person name="Roques C."/>
            <person name="Cabau C."/>
            <person name="Klopp C."/>
            <person name="Donnadieu C."/>
            <person name="Jouanno E."/>
            <person name="Avarre J.-C."/>
            <person name="Campet M."/>
            <person name="Ha T.T.T."/>
            <person name="Dugue R."/>
            <person name="Lampietro C."/>
            <person name="Louis A."/>
            <person name="Herpin A."/>
            <person name="Echchiki A."/>
            <person name="Berthelot C."/>
            <person name="Parey E."/>
            <person name="Roest-Crollius H."/>
            <person name="Braasch I."/>
            <person name="Postlethwait J."/>
            <person name="Bobe J."/>
            <person name="Montfort J."/>
            <person name="Bouchez O."/>
            <person name="Begum T."/>
            <person name="Schartl M."/>
            <person name="Guiguen Y."/>
        </authorList>
    </citation>
    <scope>NUCLEOTIDE SEQUENCE [LARGE SCALE GENOMIC DNA]</scope>
    <source>
        <strain evidence="14 15">Indonesia</strain>
        <tissue evidence="14">Blood</tissue>
    </source>
</reference>
<dbReference type="InterPro" id="IPR036179">
    <property type="entry name" value="Ig-like_dom_sf"/>
</dbReference>
<dbReference type="GO" id="GO:0007166">
    <property type="term" value="P:cell surface receptor signaling pathway"/>
    <property type="evidence" value="ECO:0007669"/>
    <property type="project" value="TreeGrafter"/>
</dbReference>
<keyword evidence="15" id="KW-1185">Reference proteome</keyword>
<dbReference type="GO" id="GO:0031295">
    <property type="term" value="P:T cell costimulation"/>
    <property type="evidence" value="ECO:0007669"/>
    <property type="project" value="TreeGrafter"/>
</dbReference>
<dbReference type="InterPro" id="IPR013106">
    <property type="entry name" value="Ig_V-set"/>
</dbReference>
<keyword evidence="7" id="KW-1015">Disulfide bond</keyword>
<keyword evidence="4 12" id="KW-0732">Signal</keyword>
<evidence type="ECO:0000259" key="13">
    <source>
        <dbReference type="PROSITE" id="PS50835"/>
    </source>
</evidence>
<keyword evidence="5 11" id="KW-1133">Transmembrane helix</keyword>
<dbReference type="GO" id="GO:0009897">
    <property type="term" value="C:external side of plasma membrane"/>
    <property type="evidence" value="ECO:0007669"/>
    <property type="project" value="TreeGrafter"/>
</dbReference>
<dbReference type="Gene3D" id="2.60.40.10">
    <property type="entry name" value="Immunoglobulins"/>
    <property type="match status" value="2"/>
</dbReference>
<evidence type="ECO:0000256" key="10">
    <source>
        <dbReference type="ARBA" id="ARBA00023319"/>
    </source>
</evidence>
<keyword evidence="6 11" id="KW-0472">Membrane</keyword>
<evidence type="ECO:0000313" key="15">
    <source>
        <dbReference type="Proteomes" id="UP000327468"/>
    </source>
</evidence>
<proteinExistence type="predicted"/>
<gene>
    <name evidence="14" type="ORF">PHYPO_G00065770</name>
</gene>
<dbReference type="InterPro" id="IPR027417">
    <property type="entry name" value="P-loop_NTPase"/>
</dbReference>
<dbReference type="Pfam" id="PF05729">
    <property type="entry name" value="NACHT"/>
    <property type="match status" value="1"/>
</dbReference>
<protein>
    <recommendedName>
        <fullName evidence="13">Ig-like domain-containing protein</fullName>
    </recommendedName>
</protein>
<organism evidence="14 15">
    <name type="scientific">Pangasianodon hypophthalmus</name>
    <name type="common">Striped catfish</name>
    <name type="synonym">Helicophagus hypophthalmus</name>
    <dbReference type="NCBI Taxonomy" id="310915"/>
    <lineage>
        <taxon>Eukaryota</taxon>
        <taxon>Metazoa</taxon>
        <taxon>Chordata</taxon>
        <taxon>Craniata</taxon>
        <taxon>Vertebrata</taxon>
        <taxon>Euteleostomi</taxon>
        <taxon>Actinopterygii</taxon>
        <taxon>Neopterygii</taxon>
        <taxon>Teleostei</taxon>
        <taxon>Ostariophysi</taxon>
        <taxon>Siluriformes</taxon>
        <taxon>Pangasiidae</taxon>
        <taxon>Pangasianodon</taxon>
    </lineage>
</organism>
<evidence type="ECO:0000256" key="1">
    <source>
        <dbReference type="ARBA" id="ARBA00004251"/>
    </source>
</evidence>
<dbReference type="GO" id="GO:0042102">
    <property type="term" value="P:positive regulation of T cell proliferation"/>
    <property type="evidence" value="ECO:0007669"/>
    <property type="project" value="TreeGrafter"/>
</dbReference>
<comment type="subcellular location">
    <subcellularLocation>
        <location evidence="1">Cell membrane</location>
        <topology evidence="1">Single-pass type I membrane protein</topology>
    </subcellularLocation>
</comment>
<evidence type="ECO:0000256" key="6">
    <source>
        <dbReference type="ARBA" id="ARBA00023136"/>
    </source>
</evidence>
<dbReference type="EMBL" id="VFJC01000016">
    <property type="protein sequence ID" value="KAB5549299.1"/>
    <property type="molecule type" value="Genomic_DNA"/>
</dbReference>
<name>A0A5N5M2H8_PANHP</name>
<evidence type="ECO:0000256" key="7">
    <source>
        <dbReference type="ARBA" id="ARBA00023157"/>
    </source>
</evidence>
<keyword evidence="3 11" id="KW-0812">Transmembrane</keyword>
<evidence type="ECO:0000256" key="9">
    <source>
        <dbReference type="ARBA" id="ARBA00023180"/>
    </source>
</evidence>
<evidence type="ECO:0000256" key="2">
    <source>
        <dbReference type="ARBA" id="ARBA00022475"/>
    </source>
</evidence>
<feature type="domain" description="Ig-like" evidence="13">
    <location>
        <begin position="136"/>
        <end position="225"/>
    </location>
</feature>
<evidence type="ECO:0000256" key="8">
    <source>
        <dbReference type="ARBA" id="ARBA00023170"/>
    </source>
</evidence>
<dbReference type="GO" id="GO:0006955">
    <property type="term" value="P:immune response"/>
    <property type="evidence" value="ECO:0007669"/>
    <property type="project" value="TreeGrafter"/>
</dbReference>
<dbReference type="InterPro" id="IPR051713">
    <property type="entry name" value="T-cell_Activation_Regulation"/>
</dbReference>
<accession>A0A5N5M2H8</accession>
<keyword evidence="9" id="KW-0325">Glycoprotein</keyword>
<dbReference type="SUPFAM" id="SSF48726">
    <property type="entry name" value="Immunoglobulin"/>
    <property type="match status" value="2"/>
</dbReference>
<dbReference type="InterPro" id="IPR003599">
    <property type="entry name" value="Ig_sub"/>
</dbReference>
<dbReference type="Proteomes" id="UP000327468">
    <property type="component" value="Chromosome 15"/>
</dbReference>
<dbReference type="Pfam" id="PF07686">
    <property type="entry name" value="V-set"/>
    <property type="match status" value="1"/>
</dbReference>
<dbReference type="PROSITE" id="PS50835">
    <property type="entry name" value="IG_LIKE"/>
    <property type="match status" value="2"/>
</dbReference>
<sequence>MRGEIFTLLLVTWPCLQALFIVDSEQDSYDGELHDKITMGCRFSQIPSVSHITVIWQRIKPPPTVEVYRMDNGIENHTFTSKQFLPRVRLLREELEKFRAVIELSQLRINDSGTYQCIVIQDEPDYKQTKLTVRAPYKAIKKTLRRLSEKEMELSCESQGLPLALVTWSDGKLRDPHLTNRSESSHAINSDGIFVVTSRLSVTYEVNNYTCSYITDGMKTSQTATFHIPDEIPESDKWTTGYAAIAVIVVMCVGFVVALLILHRRKKGQTSKDISLAECESPGQNLTVTSTDHLLPKSDCGVDTLTFKSELWNGKTEELQDVLKQRYAEFHKTTETETDFTLPRTLLSGENQHVSIQSVLPGPRETVILEGKEGTDKTFIAQSLASSWAKHFISDPFDIRELQLVILVDIKGAEGDFFQVVNSKIPAEAKLQTNNLKDILLENRDSLLILDGYKEGDRELDKSLVKFLRERRTCRVLITACPGEHGILGETDRKVMRLHTLPVQA</sequence>
<dbReference type="InterPro" id="IPR013783">
    <property type="entry name" value="Ig-like_fold"/>
</dbReference>
<dbReference type="OrthoDB" id="8680608at2759"/>
<dbReference type="PANTHER" id="PTHR25466:SF3">
    <property type="entry name" value="PROGRAMMED CELL DEATH 1 LIGAND 1"/>
    <property type="match status" value="1"/>
</dbReference>
<keyword evidence="2" id="KW-1003">Cell membrane</keyword>
<dbReference type="InterPro" id="IPR007111">
    <property type="entry name" value="NACHT_NTPase"/>
</dbReference>
<dbReference type="InterPro" id="IPR007110">
    <property type="entry name" value="Ig-like_dom"/>
</dbReference>
<evidence type="ECO:0000313" key="14">
    <source>
        <dbReference type="EMBL" id="KAB5549299.1"/>
    </source>
</evidence>
<feature type="chain" id="PRO_5024317490" description="Ig-like domain-containing protein" evidence="12">
    <location>
        <begin position="19"/>
        <end position="505"/>
    </location>
</feature>
<dbReference type="PANTHER" id="PTHR25466">
    <property type="entry name" value="T-LYMPHOCYTE ACTIVATION ANTIGEN"/>
    <property type="match status" value="1"/>
</dbReference>
<evidence type="ECO:0000256" key="12">
    <source>
        <dbReference type="SAM" id="SignalP"/>
    </source>
</evidence>
<dbReference type="GO" id="GO:0071222">
    <property type="term" value="P:cellular response to lipopolysaccharide"/>
    <property type="evidence" value="ECO:0007669"/>
    <property type="project" value="TreeGrafter"/>
</dbReference>
<dbReference type="AlphaFoldDB" id="A0A5N5M2H8"/>
<evidence type="ECO:0000256" key="3">
    <source>
        <dbReference type="ARBA" id="ARBA00022692"/>
    </source>
</evidence>
<keyword evidence="10" id="KW-0393">Immunoglobulin domain</keyword>
<evidence type="ECO:0000256" key="4">
    <source>
        <dbReference type="ARBA" id="ARBA00022729"/>
    </source>
</evidence>
<dbReference type="SMART" id="SM00409">
    <property type="entry name" value="IG"/>
    <property type="match status" value="2"/>
</dbReference>
<feature type="domain" description="Ig-like" evidence="13">
    <location>
        <begin position="14"/>
        <end position="132"/>
    </location>
</feature>
<comment type="caution">
    <text evidence="14">The sequence shown here is derived from an EMBL/GenBank/DDBJ whole genome shotgun (WGS) entry which is preliminary data.</text>
</comment>
<dbReference type="SUPFAM" id="SSF52540">
    <property type="entry name" value="P-loop containing nucleoside triphosphate hydrolases"/>
    <property type="match status" value="1"/>
</dbReference>
<evidence type="ECO:0000256" key="5">
    <source>
        <dbReference type="ARBA" id="ARBA00022989"/>
    </source>
</evidence>
<dbReference type="Gene3D" id="3.40.50.300">
    <property type="entry name" value="P-loop containing nucleotide triphosphate hydrolases"/>
    <property type="match status" value="1"/>
</dbReference>
<feature type="signal peptide" evidence="12">
    <location>
        <begin position="1"/>
        <end position="18"/>
    </location>
</feature>
<feature type="transmembrane region" description="Helical" evidence="11">
    <location>
        <begin position="241"/>
        <end position="262"/>
    </location>
</feature>